<reference evidence="6 7" key="1">
    <citation type="journal article" date="2016" name="Nat. Commun.">
        <title>Thousands of microbial genomes shed light on interconnected biogeochemical processes in an aquifer system.</title>
        <authorList>
            <person name="Anantharaman K."/>
            <person name="Brown C.T."/>
            <person name="Hug L.A."/>
            <person name="Sharon I."/>
            <person name="Castelle C.J."/>
            <person name="Probst A.J."/>
            <person name="Thomas B.C."/>
            <person name="Singh A."/>
            <person name="Wilkins M.J."/>
            <person name="Karaoz U."/>
            <person name="Brodie E.L."/>
            <person name="Williams K.H."/>
            <person name="Hubbard S.S."/>
            <person name="Banfield J.F."/>
        </authorList>
    </citation>
    <scope>NUCLEOTIDE SEQUENCE [LARGE SCALE GENOMIC DNA]</scope>
</reference>
<dbReference type="GO" id="GO:0008381">
    <property type="term" value="F:mechanosensitive monoatomic ion channel activity"/>
    <property type="evidence" value="ECO:0007669"/>
    <property type="project" value="TreeGrafter"/>
</dbReference>
<protein>
    <recommendedName>
        <fullName evidence="8">Mechanosensitive ion channel protein MscL</fullName>
    </recommendedName>
</protein>
<feature type="transmembrane region" description="Helical" evidence="5">
    <location>
        <begin position="12"/>
        <end position="31"/>
    </location>
</feature>
<keyword evidence="4 5" id="KW-0472">Membrane</keyword>
<dbReference type="EMBL" id="MFAK01000009">
    <property type="protein sequence ID" value="OGD75327.1"/>
    <property type="molecule type" value="Genomic_DNA"/>
</dbReference>
<evidence type="ECO:0000256" key="1">
    <source>
        <dbReference type="ARBA" id="ARBA00004141"/>
    </source>
</evidence>
<dbReference type="Proteomes" id="UP000176191">
    <property type="component" value="Unassembled WGS sequence"/>
</dbReference>
<dbReference type="InterPro" id="IPR037673">
    <property type="entry name" value="MSC/AndL"/>
</dbReference>
<evidence type="ECO:0000256" key="2">
    <source>
        <dbReference type="ARBA" id="ARBA00022692"/>
    </source>
</evidence>
<dbReference type="AlphaFoldDB" id="A0A1F5F6Q7"/>
<evidence type="ECO:0000313" key="7">
    <source>
        <dbReference type="Proteomes" id="UP000176191"/>
    </source>
</evidence>
<organism evidence="6 7">
    <name type="scientific">Candidatus Collierbacteria bacterium RIFOXYA2_FULL_46_10</name>
    <dbReference type="NCBI Taxonomy" id="1817726"/>
    <lineage>
        <taxon>Bacteria</taxon>
        <taxon>Candidatus Collieribacteriota</taxon>
    </lineage>
</organism>
<dbReference type="SUPFAM" id="SSF81330">
    <property type="entry name" value="Gated mechanosensitive channel"/>
    <property type="match status" value="1"/>
</dbReference>
<evidence type="ECO:0000256" key="4">
    <source>
        <dbReference type="ARBA" id="ARBA00023136"/>
    </source>
</evidence>
<comment type="caution">
    <text evidence="6">The sequence shown here is derived from an EMBL/GenBank/DDBJ whole genome shotgun (WGS) entry which is preliminary data.</text>
</comment>
<evidence type="ECO:0000256" key="5">
    <source>
        <dbReference type="SAM" id="Phobius"/>
    </source>
</evidence>
<sequence>MKGFLSFIREQGVMGLAVGFILGGAISKVVSSLVTDIVNPLVGILLGFTANLQDASFWLAGSEIMWGHFLAVLIDFAIIAAVVYFGVHGLGLDKLDKPKEPKEKKK</sequence>
<keyword evidence="3 5" id="KW-1133">Transmembrane helix</keyword>
<proteinExistence type="predicted"/>
<dbReference type="Gene3D" id="1.10.1200.120">
    <property type="entry name" value="Large-conductance mechanosensitive channel, MscL, domain 1"/>
    <property type="match status" value="1"/>
</dbReference>
<evidence type="ECO:0008006" key="8">
    <source>
        <dbReference type="Google" id="ProtNLM"/>
    </source>
</evidence>
<evidence type="ECO:0000256" key="3">
    <source>
        <dbReference type="ARBA" id="ARBA00022989"/>
    </source>
</evidence>
<dbReference type="Pfam" id="PF01741">
    <property type="entry name" value="MscL"/>
    <property type="match status" value="1"/>
</dbReference>
<feature type="transmembrane region" description="Helical" evidence="5">
    <location>
        <begin position="66"/>
        <end position="87"/>
    </location>
</feature>
<gene>
    <name evidence="6" type="ORF">A2228_03935</name>
</gene>
<keyword evidence="2 5" id="KW-0812">Transmembrane</keyword>
<accession>A0A1F5F6Q7</accession>
<evidence type="ECO:0000313" key="6">
    <source>
        <dbReference type="EMBL" id="OGD75327.1"/>
    </source>
</evidence>
<dbReference type="PANTHER" id="PTHR30266:SF2">
    <property type="entry name" value="LARGE-CONDUCTANCE MECHANOSENSITIVE CHANNEL"/>
    <property type="match status" value="1"/>
</dbReference>
<comment type="subcellular location">
    <subcellularLocation>
        <location evidence="1">Membrane</location>
        <topology evidence="1">Multi-pass membrane protein</topology>
    </subcellularLocation>
</comment>
<name>A0A1F5F6Q7_9BACT</name>
<dbReference type="InterPro" id="IPR036019">
    <property type="entry name" value="MscL_channel"/>
</dbReference>
<dbReference type="GO" id="GO:0016020">
    <property type="term" value="C:membrane"/>
    <property type="evidence" value="ECO:0007669"/>
    <property type="project" value="UniProtKB-SubCell"/>
</dbReference>
<dbReference type="PANTHER" id="PTHR30266">
    <property type="entry name" value="MECHANOSENSITIVE CHANNEL MSCL"/>
    <property type="match status" value="1"/>
</dbReference>